<dbReference type="AlphaFoldDB" id="A0A9N8E4Q7"/>
<dbReference type="EMBL" id="CAICTM010000648">
    <property type="protein sequence ID" value="CAB9514368.1"/>
    <property type="molecule type" value="Genomic_DNA"/>
</dbReference>
<reference evidence="1" key="1">
    <citation type="submission" date="2020-06" db="EMBL/GenBank/DDBJ databases">
        <authorList>
            <consortium name="Plant Systems Biology data submission"/>
        </authorList>
    </citation>
    <scope>NUCLEOTIDE SEQUENCE</scope>
    <source>
        <strain evidence="1">D6</strain>
    </source>
</reference>
<organism evidence="1 2">
    <name type="scientific">Seminavis robusta</name>
    <dbReference type="NCBI Taxonomy" id="568900"/>
    <lineage>
        <taxon>Eukaryota</taxon>
        <taxon>Sar</taxon>
        <taxon>Stramenopiles</taxon>
        <taxon>Ochrophyta</taxon>
        <taxon>Bacillariophyta</taxon>
        <taxon>Bacillariophyceae</taxon>
        <taxon>Bacillariophycidae</taxon>
        <taxon>Naviculales</taxon>
        <taxon>Naviculaceae</taxon>
        <taxon>Seminavis</taxon>
    </lineage>
</organism>
<comment type="caution">
    <text evidence="1">The sequence shown here is derived from an EMBL/GenBank/DDBJ whole genome shotgun (WGS) entry which is preliminary data.</text>
</comment>
<evidence type="ECO:0000313" key="2">
    <source>
        <dbReference type="Proteomes" id="UP001153069"/>
    </source>
</evidence>
<evidence type="ECO:0008006" key="3">
    <source>
        <dbReference type="Google" id="ProtNLM"/>
    </source>
</evidence>
<name>A0A9N8E4Q7_9STRA</name>
<gene>
    <name evidence="1" type="ORF">SEMRO_649_G181260.1</name>
</gene>
<evidence type="ECO:0000313" key="1">
    <source>
        <dbReference type="EMBL" id="CAB9514368.1"/>
    </source>
</evidence>
<accession>A0A9N8E4Q7</accession>
<dbReference type="OrthoDB" id="67774at2759"/>
<protein>
    <recommendedName>
        <fullName evidence="3">Fatty acid hydroxylase domain-containing protein</fullName>
    </recommendedName>
</protein>
<sequence length="288" mass="33578">MPPRVSIRPHDEPPPWRMPVLKIGQHHGISLQIAFETLYIIFAHVYGFRLPAPYNYLFFFFHTVIKFPEVIYVDAMTSNWFGRNVENLRKAGFSDLQILLIMNSNCINSQLLGFLMMNYVCTDPEIFSLSYFYAHFNATMILRILASLALSETLFCAAHSLMHKNEFLAKYHVMHHCCVCPTWTTNLVFHPLDLSMEFGGPALGLLGLHFGVFQDQATFLLTYLIFQLWYAYDHEPYLNLYHIQHHQQCDSLYVIYTNFRGDPKHNRSRGVMQDMGLQWPSLHSKKST</sequence>
<proteinExistence type="predicted"/>
<keyword evidence="2" id="KW-1185">Reference proteome</keyword>
<dbReference type="Proteomes" id="UP001153069">
    <property type="component" value="Unassembled WGS sequence"/>
</dbReference>